<dbReference type="Gene3D" id="3.40.50.300">
    <property type="entry name" value="P-loop containing nucleotide triphosphate hydrolases"/>
    <property type="match status" value="1"/>
</dbReference>
<dbReference type="PANTHER" id="PTHR11702:SF31">
    <property type="entry name" value="MITOCHONDRIAL RIBOSOME-ASSOCIATED GTPASE 2"/>
    <property type="match status" value="1"/>
</dbReference>
<feature type="region of interest" description="Disordered" evidence="3">
    <location>
        <begin position="32"/>
        <end position="96"/>
    </location>
</feature>
<dbReference type="InterPro" id="IPR027417">
    <property type="entry name" value="P-loop_NTPase"/>
</dbReference>
<evidence type="ECO:0000313" key="7">
    <source>
        <dbReference type="EMBL" id="CAD8702009.1"/>
    </source>
</evidence>
<dbReference type="InterPro" id="IPR031167">
    <property type="entry name" value="G_OBG"/>
</dbReference>
<dbReference type="EMBL" id="HBFC01008219">
    <property type="protein sequence ID" value="CAD8702008.1"/>
    <property type="molecule type" value="Transcribed_RNA"/>
</dbReference>
<evidence type="ECO:0000256" key="3">
    <source>
        <dbReference type="SAM" id="MobiDB-lite"/>
    </source>
</evidence>
<dbReference type="PRINTS" id="PR00326">
    <property type="entry name" value="GTP1OBG"/>
</dbReference>
<dbReference type="InterPro" id="IPR006169">
    <property type="entry name" value="GTP1_OBG_dom"/>
</dbReference>
<keyword evidence="1" id="KW-0547">Nucleotide-binding</keyword>
<proteinExistence type="predicted"/>
<organism evidence="7">
    <name type="scientific">Mantoniella antarctica</name>
    <dbReference type="NCBI Taxonomy" id="81844"/>
    <lineage>
        <taxon>Eukaryota</taxon>
        <taxon>Viridiplantae</taxon>
        <taxon>Chlorophyta</taxon>
        <taxon>Mamiellophyceae</taxon>
        <taxon>Mamiellales</taxon>
        <taxon>Mamiellaceae</taxon>
        <taxon>Mantoniella</taxon>
    </lineage>
</organism>
<keyword evidence="2" id="KW-0342">GTP-binding</keyword>
<dbReference type="SUPFAM" id="SSF82051">
    <property type="entry name" value="Obg GTP-binding protein N-terminal domain"/>
    <property type="match status" value="1"/>
</dbReference>
<gene>
    <name evidence="6" type="ORF">MANT1106_LOCUS4690</name>
    <name evidence="7" type="ORF">MANT1106_LOCUS4691</name>
</gene>
<dbReference type="PROSITE" id="PS51710">
    <property type="entry name" value="G_OBG"/>
    <property type="match status" value="1"/>
</dbReference>
<sequence>MASNIRLLVSRCCSSMKSAADAGRGIHYQRQLSHKRGVDVSTTSRSSPFADLNHRIHSPTPHVLTDRASMSTHERVGSSAVGDDESAESAEGERKDRKFIDRRRVVITAGNGGSGAISFMKDGGSKMRRLADGGNGGDGASVWIKALSHVKGLGDIAQRAAAENGGKGAKQGTQGKRGGKLEICVPVGTVVWKQLEDTEEEKTMEADVGNDGMRIDFSNWGTSSPVLHNDDEDEIDDNELEKQTRCRPNLGSRPRGILKGNWEMLVDLKEHGSHILLAKGGRGGKGNKSKPKGPLAGTRDLGTKGEKLTVILELKSVADIGLVGLPNAGKSTLLRAISGARPNVADYAFTTMQPQLGAVLTDGGLSSIVVADIPGLIEGAHENRGLGHNFLRHVERCSAFLFVVDLSSGIGDKPGMRPWEALAVLRAELEAYLPGLSERPALVVGTKTDIDDTSNVADELRQQTDLPVVTVSANKAKGIENLLLATEKLLNGIEKH</sequence>
<dbReference type="PROSITE" id="PS51883">
    <property type="entry name" value="OBG"/>
    <property type="match status" value="1"/>
</dbReference>
<evidence type="ECO:0008006" key="8">
    <source>
        <dbReference type="Google" id="ProtNLM"/>
    </source>
</evidence>
<name>A0A6U3F6S9_9CHLO</name>
<dbReference type="InterPro" id="IPR006073">
    <property type="entry name" value="GTP-bd"/>
</dbReference>
<evidence type="ECO:0000259" key="4">
    <source>
        <dbReference type="PROSITE" id="PS51710"/>
    </source>
</evidence>
<dbReference type="Pfam" id="PF01926">
    <property type="entry name" value="MMR_HSR1"/>
    <property type="match status" value="1"/>
</dbReference>
<dbReference type="GO" id="GO:0005525">
    <property type="term" value="F:GTP binding"/>
    <property type="evidence" value="ECO:0007669"/>
    <property type="project" value="UniProtKB-KW"/>
</dbReference>
<feature type="region of interest" description="Disordered" evidence="3">
    <location>
        <begin position="277"/>
        <end position="300"/>
    </location>
</feature>
<dbReference type="InterPro" id="IPR036726">
    <property type="entry name" value="GTP1_OBG_dom_sf"/>
</dbReference>
<dbReference type="EMBL" id="HBFC01008220">
    <property type="protein sequence ID" value="CAD8702009.1"/>
    <property type="molecule type" value="Transcribed_RNA"/>
</dbReference>
<evidence type="ECO:0000259" key="5">
    <source>
        <dbReference type="PROSITE" id="PS51883"/>
    </source>
</evidence>
<accession>A0A6U3F6S9</accession>
<evidence type="ECO:0000256" key="1">
    <source>
        <dbReference type="ARBA" id="ARBA00022741"/>
    </source>
</evidence>
<dbReference type="Gene3D" id="2.70.210.12">
    <property type="entry name" value="GTP1/OBG domain"/>
    <property type="match status" value="1"/>
</dbReference>
<dbReference type="GO" id="GO:0042254">
    <property type="term" value="P:ribosome biogenesis"/>
    <property type="evidence" value="ECO:0007669"/>
    <property type="project" value="UniProtKB-UniRule"/>
</dbReference>
<reference evidence="7" key="1">
    <citation type="submission" date="2021-01" db="EMBL/GenBank/DDBJ databases">
        <authorList>
            <person name="Corre E."/>
            <person name="Pelletier E."/>
            <person name="Niang G."/>
            <person name="Scheremetjew M."/>
            <person name="Finn R."/>
            <person name="Kale V."/>
            <person name="Holt S."/>
            <person name="Cochrane G."/>
            <person name="Meng A."/>
            <person name="Brown T."/>
            <person name="Cohen L."/>
        </authorList>
    </citation>
    <scope>NUCLEOTIDE SEQUENCE</scope>
    <source>
        <strain evidence="7">SL-175</strain>
    </source>
</reference>
<dbReference type="Pfam" id="PF01018">
    <property type="entry name" value="GTP1_OBG"/>
    <property type="match status" value="2"/>
</dbReference>
<feature type="domain" description="OBG-type G" evidence="4">
    <location>
        <begin position="318"/>
        <end position="491"/>
    </location>
</feature>
<dbReference type="PANTHER" id="PTHR11702">
    <property type="entry name" value="DEVELOPMENTALLY REGULATED GTP-BINDING PROTEIN-RELATED"/>
    <property type="match status" value="1"/>
</dbReference>
<evidence type="ECO:0000313" key="6">
    <source>
        <dbReference type="EMBL" id="CAD8702008.1"/>
    </source>
</evidence>
<dbReference type="GO" id="GO:0005739">
    <property type="term" value="C:mitochondrion"/>
    <property type="evidence" value="ECO:0007669"/>
    <property type="project" value="TreeGrafter"/>
</dbReference>
<evidence type="ECO:0000256" key="2">
    <source>
        <dbReference type="ARBA" id="ARBA00023134"/>
    </source>
</evidence>
<protein>
    <recommendedName>
        <fullName evidence="8">OBG-type G domain-containing protein</fullName>
    </recommendedName>
</protein>
<feature type="domain" description="Obg" evidence="5">
    <location>
        <begin position="97"/>
        <end position="317"/>
    </location>
</feature>
<dbReference type="InterPro" id="IPR045086">
    <property type="entry name" value="OBG_GTPase"/>
</dbReference>
<dbReference type="SUPFAM" id="SSF52540">
    <property type="entry name" value="P-loop containing nucleoside triphosphate hydrolases"/>
    <property type="match status" value="1"/>
</dbReference>
<dbReference type="GO" id="GO:0003924">
    <property type="term" value="F:GTPase activity"/>
    <property type="evidence" value="ECO:0007669"/>
    <property type="project" value="InterPro"/>
</dbReference>
<dbReference type="AlphaFoldDB" id="A0A6U3F6S9"/>
<dbReference type="CDD" id="cd01898">
    <property type="entry name" value="Obg"/>
    <property type="match status" value="1"/>
</dbReference>